<dbReference type="GO" id="GO:0000245">
    <property type="term" value="P:spliceosomal complex assembly"/>
    <property type="evidence" value="ECO:0007669"/>
    <property type="project" value="TreeGrafter"/>
</dbReference>
<dbReference type="InterPro" id="IPR055430">
    <property type="entry name" value="HAT_Syf1_CNRKL1_C"/>
</dbReference>
<comment type="similarity">
    <text evidence="2">Belongs to the crooked-neck family.</text>
</comment>
<dbReference type="PANTHER" id="PTHR11246">
    <property type="entry name" value="PRE-MRNA SPLICING FACTOR"/>
    <property type="match status" value="1"/>
</dbReference>
<evidence type="ECO:0000256" key="2">
    <source>
        <dbReference type="ARBA" id="ARBA00008644"/>
    </source>
</evidence>
<evidence type="ECO:0000256" key="7">
    <source>
        <dbReference type="SAM" id="MobiDB-lite"/>
    </source>
</evidence>
<dbReference type="InterPro" id="IPR011990">
    <property type="entry name" value="TPR-like_helical_dom_sf"/>
</dbReference>
<proteinExistence type="inferred from homology"/>
<organism evidence="9 10">
    <name type="scientific">Leptomonas seymouri</name>
    <dbReference type="NCBI Taxonomy" id="5684"/>
    <lineage>
        <taxon>Eukaryota</taxon>
        <taxon>Discoba</taxon>
        <taxon>Euglenozoa</taxon>
        <taxon>Kinetoplastea</taxon>
        <taxon>Metakinetoplastina</taxon>
        <taxon>Trypanosomatida</taxon>
        <taxon>Trypanosomatidae</taxon>
        <taxon>Leishmaniinae</taxon>
        <taxon>Leptomonas</taxon>
    </lineage>
</organism>
<dbReference type="GO" id="GO:0071007">
    <property type="term" value="C:U2-type catalytic step 2 spliceosome"/>
    <property type="evidence" value="ECO:0007669"/>
    <property type="project" value="TreeGrafter"/>
</dbReference>
<dbReference type="EMBL" id="LJSK01000050">
    <property type="protein sequence ID" value="KPI88439.1"/>
    <property type="molecule type" value="Genomic_DNA"/>
</dbReference>
<keyword evidence="5" id="KW-0508">mRNA splicing</keyword>
<evidence type="ECO:0000256" key="6">
    <source>
        <dbReference type="ARBA" id="ARBA00023242"/>
    </source>
</evidence>
<feature type="domain" description="Pre-mRNA-splicing factor Syf1/CRNKL1-like C-terminal HAT-repeats" evidence="8">
    <location>
        <begin position="61"/>
        <end position="333"/>
    </location>
</feature>
<keyword evidence="6" id="KW-0539">Nucleus</keyword>
<accession>A0A0N0P767</accession>
<reference evidence="9 10" key="1">
    <citation type="journal article" date="2015" name="PLoS Pathog.">
        <title>Leptomonas seymouri: Adaptations to the Dixenous Life Cycle Analyzed by Genome Sequencing, Transcriptome Profiling and Co-infection with Leishmania donovani.</title>
        <authorList>
            <person name="Kraeva N."/>
            <person name="Butenko A."/>
            <person name="Hlavacova J."/>
            <person name="Kostygov A."/>
            <person name="Myskova J."/>
            <person name="Grybchuk D."/>
            <person name="Lestinova T."/>
            <person name="Votypka J."/>
            <person name="Volf P."/>
            <person name="Opperdoes F."/>
            <person name="Flegontov P."/>
            <person name="Lukes J."/>
            <person name="Yurchenko V."/>
        </authorList>
    </citation>
    <scope>NUCLEOTIDE SEQUENCE [LARGE SCALE GENOMIC DNA]</scope>
    <source>
        <strain evidence="9 10">ATCC 30220</strain>
    </source>
</reference>
<comment type="subcellular location">
    <subcellularLocation>
        <location evidence="1">Nucleus</location>
    </subcellularLocation>
</comment>
<keyword evidence="3" id="KW-0507">mRNA processing</keyword>
<dbReference type="Pfam" id="PF23231">
    <property type="entry name" value="HAT_Syf1_CNRKL1_C"/>
    <property type="match status" value="1"/>
</dbReference>
<feature type="region of interest" description="Disordered" evidence="7">
    <location>
        <begin position="1"/>
        <end position="30"/>
    </location>
</feature>
<evidence type="ECO:0000313" key="10">
    <source>
        <dbReference type="Proteomes" id="UP000038009"/>
    </source>
</evidence>
<dbReference type="GO" id="GO:0071014">
    <property type="term" value="C:post-mRNA release spliceosomal complex"/>
    <property type="evidence" value="ECO:0007669"/>
    <property type="project" value="TreeGrafter"/>
</dbReference>
<dbReference type="InterPro" id="IPR003107">
    <property type="entry name" value="HAT"/>
</dbReference>
<dbReference type="SUPFAM" id="SSF48452">
    <property type="entry name" value="TPR-like"/>
    <property type="match status" value="3"/>
</dbReference>
<protein>
    <recommendedName>
        <fullName evidence="8">Pre-mRNA-splicing factor Syf1/CRNKL1-like C-terminal HAT-repeats domain-containing protein</fullName>
    </recommendedName>
</protein>
<dbReference type="Gene3D" id="1.25.40.10">
    <property type="entry name" value="Tetratricopeptide repeat domain"/>
    <property type="match status" value="2"/>
</dbReference>
<dbReference type="PANTHER" id="PTHR11246:SF3">
    <property type="entry name" value="CROOKED NECK-LIKE PROTEIN 1"/>
    <property type="match status" value="1"/>
</dbReference>
<evidence type="ECO:0000256" key="5">
    <source>
        <dbReference type="ARBA" id="ARBA00023187"/>
    </source>
</evidence>
<keyword evidence="10" id="KW-1185">Reference proteome</keyword>
<dbReference type="SMART" id="SM00386">
    <property type="entry name" value="HAT"/>
    <property type="match status" value="7"/>
</dbReference>
<dbReference type="VEuPathDB" id="TriTrypDB:Lsey_0050_0100"/>
<gene>
    <name evidence="9" type="ORF">ABL78_2452</name>
</gene>
<dbReference type="InterPro" id="IPR045075">
    <property type="entry name" value="Syf1-like"/>
</dbReference>
<evidence type="ECO:0000313" key="9">
    <source>
        <dbReference type="EMBL" id="KPI88439.1"/>
    </source>
</evidence>
<keyword evidence="4" id="KW-0677">Repeat</keyword>
<evidence type="ECO:0000256" key="4">
    <source>
        <dbReference type="ARBA" id="ARBA00022737"/>
    </source>
</evidence>
<evidence type="ECO:0000256" key="1">
    <source>
        <dbReference type="ARBA" id="ARBA00004123"/>
    </source>
</evidence>
<dbReference type="GO" id="GO:0071011">
    <property type="term" value="C:precatalytic spliceosome"/>
    <property type="evidence" value="ECO:0007669"/>
    <property type="project" value="TreeGrafter"/>
</dbReference>
<evidence type="ECO:0000256" key="3">
    <source>
        <dbReference type="ARBA" id="ARBA00022664"/>
    </source>
</evidence>
<dbReference type="Proteomes" id="UP000038009">
    <property type="component" value="Unassembled WGS sequence"/>
</dbReference>
<dbReference type="OrthoDB" id="541719at2759"/>
<sequence length="829" mass="93515">MKRSRQDNRRLGPAAAAMRRHDIYRDGRQAEEQVSTQKLFKDAVAMQKFHSPNQSGAGARVMIHSREELALYRQKRRAELEESVRRGYKAVGNWIRYARWEAQQRDFGRMRAVMERAVAVHGENSNLWRDYAELEEMNGFIEHARQVWNRGVSALPSSVDLWVKYLAMEQACGQDQRVRDVFHRWIAGDAAPPYAYELAALYEAQQRCQSGCRDILRQYVERYNSPASWLLYSATEQQVFGDCARGVKVLKTALQALPDEVLWAPEEECRVPLALAEAYVLAGDTAQARAVYHDALEKAAASPLAQEKVLLAYSRFERLHGDGAHFEQVARLRTIQLYEERLRTNAGDFDAYLTLYSLHRDQERETGAASEATAIVGPVGDAQQSLSSSTAVVPSTSALLSQLSPARQILLRALKIPAKDPYSAQQRAVLVMEYAHCCERDGNSDEARRALAQEIQQFPFDAALCPRLWIEAAHVEERCGSVAQARKLLRAGSHVTKCVALFKEAIQFEERQREAAVQEVESGASTADAALQPEEVEAAAAPYVAELRTDYQNAIQAFPFDVQWWLDYAKLEEQQRESVRADALYAACIRTFNAEAARVASFTQRYDLLAHVDAAWAHRIHLHTRQFRALQRQLGRRKARPEDVEATRSKLTAAQEQLKSLYAALLQDVWDAYRSEAVTWYEKYFEAGEGSGEGVLSGAAPSKLPPTLTPAKARWSEAIEAVAAYLERMSAVKGQSGVDGDEARTALRVILKAMVEAERHKIRHALGWTEQTTHFDAVQRAREWGELLLSPLLEEWSKFELTHGGSLEVVKAVVEKPTKRRTRLFKAKS</sequence>
<comment type="caution">
    <text evidence="9">The sequence shown here is derived from an EMBL/GenBank/DDBJ whole genome shotgun (WGS) entry which is preliminary data.</text>
</comment>
<dbReference type="OMA" id="HIKVWIS"/>
<feature type="compositionally biased region" description="Basic and acidic residues" evidence="7">
    <location>
        <begin position="19"/>
        <end position="30"/>
    </location>
</feature>
<feature type="compositionally biased region" description="Basic and acidic residues" evidence="7">
    <location>
        <begin position="1"/>
        <end position="10"/>
    </location>
</feature>
<dbReference type="AlphaFoldDB" id="A0A0N0P767"/>
<name>A0A0N0P767_LEPSE</name>
<dbReference type="GO" id="GO:0000974">
    <property type="term" value="C:Prp19 complex"/>
    <property type="evidence" value="ECO:0007669"/>
    <property type="project" value="TreeGrafter"/>
</dbReference>
<evidence type="ECO:0000259" key="8">
    <source>
        <dbReference type="Pfam" id="PF23231"/>
    </source>
</evidence>